<keyword evidence="10" id="KW-1185">Reference proteome</keyword>
<dbReference type="InterPro" id="IPR024077">
    <property type="entry name" value="Neurolysin/TOP_dom2"/>
</dbReference>
<dbReference type="InParanoid" id="A0A074YNH4"/>
<evidence type="ECO:0000256" key="1">
    <source>
        <dbReference type="ARBA" id="ARBA00006040"/>
    </source>
</evidence>
<dbReference type="EMBL" id="KL584751">
    <property type="protein sequence ID" value="KEQ99245.1"/>
    <property type="molecule type" value="Genomic_DNA"/>
</dbReference>
<dbReference type="Gene3D" id="1.10.1370.10">
    <property type="entry name" value="Neurolysin, domain 3"/>
    <property type="match status" value="1"/>
</dbReference>
<dbReference type="GeneID" id="25363254"/>
<dbReference type="PANTHER" id="PTHR11804">
    <property type="entry name" value="PROTEASE M3 THIMET OLIGOPEPTIDASE-RELATED"/>
    <property type="match status" value="1"/>
</dbReference>
<reference evidence="9 10" key="1">
    <citation type="journal article" date="2014" name="BMC Genomics">
        <title>Genome sequencing of four Aureobasidium pullulans varieties: biotechnological potential, stress tolerance, and description of new species.</title>
        <authorList>
            <person name="Gostin Ar C."/>
            <person name="Ohm R.A."/>
            <person name="Kogej T."/>
            <person name="Sonjak S."/>
            <person name="Turk M."/>
            <person name="Zajc J."/>
            <person name="Zalar P."/>
            <person name="Grube M."/>
            <person name="Sun H."/>
            <person name="Han J."/>
            <person name="Sharma A."/>
            <person name="Chiniquy J."/>
            <person name="Ngan C.Y."/>
            <person name="Lipzen A."/>
            <person name="Barry K."/>
            <person name="Grigoriev I.V."/>
            <person name="Gunde-Cimerman N."/>
        </authorList>
    </citation>
    <scope>NUCLEOTIDE SEQUENCE [LARGE SCALE GENOMIC DNA]</scope>
    <source>
        <strain evidence="9 10">EXF-2481</strain>
    </source>
</reference>
<dbReference type="Pfam" id="PF01432">
    <property type="entry name" value="Peptidase_M3"/>
    <property type="match status" value="1"/>
</dbReference>
<keyword evidence="2 7" id="KW-0645">Protease</keyword>
<dbReference type="Proteomes" id="UP000030641">
    <property type="component" value="Unassembled WGS sequence"/>
</dbReference>
<dbReference type="OrthoDB" id="534666at2759"/>
<dbReference type="GO" id="GO:0006518">
    <property type="term" value="P:peptide metabolic process"/>
    <property type="evidence" value="ECO:0007669"/>
    <property type="project" value="TreeGrafter"/>
</dbReference>
<dbReference type="AlphaFoldDB" id="A0A074YNH4"/>
<evidence type="ECO:0000256" key="4">
    <source>
        <dbReference type="ARBA" id="ARBA00022801"/>
    </source>
</evidence>
<evidence type="ECO:0000259" key="8">
    <source>
        <dbReference type="Pfam" id="PF01432"/>
    </source>
</evidence>
<evidence type="ECO:0000256" key="2">
    <source>
        <dbReference type="ARBA" id="ARBA00022670"/>
    </source>
</evidence>
<dbReference type="InterPro" id="IPR045090">
    <property type="entry name" value="Pept_M3A_M3B"/>
</dbReference>
<dbReference type="GO" id="GO:0006508">
    <property type="term" value="P:proteolysis"/>
    <property type="evidence" value="ECO:0007669"/>
    <property type="project" value="UniProtKB-KW"/>
</dbReference>
<organism evidence="9 10">
    <name type="scientific">Aureobasidium subglaciale (strain EXF-2481)</name>
    <name type="common">Aureobasidium pullulans var. subglaciale</name>
    <dbReference type="NCBI Taxonomy" id="1043005"/>
    <lineage>
        <taxon>Eukaryota</taxon>
        <taxon>Fungi</taxon>
        <taxon>Dikarya</taxon>
        <taxon>Ascomycota</taxon>
        <taxon>Pezizomycotina</taxon>
        <taxon>Dothideomycetes</taxon>
        <taxon>Dothideomycetidae</taxon>
        <taxon>Dothideales</taxon>
        <taxon>Saccotheciaceae</taxon>
        <taxon>Aureobasidium</taxon>
    </lineage>
</organism>
<dbReference type="GO" id="GO:0005758">
    <property type="term" value="C:mitochondrial intermembrane space"/>
    <property type="evidence" value="ECO:0007669"/>
    <property type="project" value="TreeGrafter"/>
</dbReference>
<dbReference type="Gene3D" id="1.20.1050.40">
    <property type="entry name" value="Endopeptidase. Chain P, domain 1"/>
    <property type="match status" value="1"/>
</dbReference>
<name>A0A074YNH4_AURSE</name>
<dbReference type="CDD" id="cd06455">
    <property type="entry name" value="M3A_TOP"/>
    <property type="match status" value="1"/>
</dbReference>
<keyword evidence="5 7" id="KW-0862">Zinc</keyword>
<dbReference type="InterPro" id="IPR024079">
    <property type="entry name" value="MetalloPept_cat_dom_sf"/>
</dbReference>
<evidence type="ECO:0000256" key="3">
    <source>
        <dbReference type="ARBA" id="ARBA00022723"/>
    </source>
</evidence>
<dbReference type="GO" id="GO:0004222">
    <property type="term" value="F:metalloendopeptidase activity"/>
    <property type="evidence" value="ECO:0007669"/>
    <property type="project" value="InterPro"/>
</dbReference>
<dbReference type="InterPro" id="IPR001567">
    <property type="entry name" value="Pept_M3A_M3B_dom"/>
</dbReference>
<comment type="similarity">
    <text evidence="1 7">Belongs to the peptidase M3 family.</text>
</comment>
<evidence type="ECO:0000256" key="5">
    <source>
        <dbReference type="ARBA" id="ARBA00022833"/>
    </source>
</evidence>
<dbReference type="OMA" id="QLAMIDM"/>
<proteinExistence type="inferred from homology"/>
<evidence type="ECO:0000256" key="7">
    <source>
        <dbReference type="RuleBase" id="RU003435"/>
    </source>
</evidence>
<evidence type="ECO:0000313" key="10">
    <source>
        <dbReference type="Proteomes" id="UP000030641"/>
    </source>
</evidence>
<accession>A0A074YNH4</accession>
<dbReference type="InterPro" id="IPR024080">
    <property type="entry name" value="Neurolysin/TOP_N"/>
</dbReference>
<dbReference type="PANTHER" id="PTHR11804:SF84">
    <property type="entry name" value="SACCHAROLYSIN"/>
    <property type="match status" value="1"/>
</dbReference>
<evidence type="ECO:0000313" key="9">
    <source>
        <dbReference type="EMBL" id="KEQ99245.1"/>
    </source>
</evidence>
<evidence type="ECO:0000256" key="6">
    <source>
        <dbReference type="ARBA" id="ARBA00023049"/>
    </source>
</evidence>
<keyword evidence="6 7" id="KW-0482">Metalloprotease</keyword>
<comment type="cofactor">
    <cofactor evidence="7">
        <name>Zn(2+)</name>
        <dbReference type="ChEBI" id="CHEBI:29105"/>
    </cofactor>
    <text evidence="7">Binds 1 zinc ion.</text>
</comment>
<dbReference type="Gene3D" id="3.40.390.10">
    <property type="entry name" value="Collagenase (Catalytic Domain)"/>
    <property type="match status" value="1"/>
</dbReference>
<feature type="domain" description="Peptidase M3A/M3B catalytic" evidence="8">
    <location>
        <begin position="207"/>
        <end position="662"/>
    </location>
</feature>
<keyword evidence="3 7" id="KW-0479">Metal-binding</keyword>
<dbReference type="RefSeq" id="XP_013347385.1">
    <property type="nucleotide sequence ID" value="XM_013491931.1"/>
</dbReference>
<dbReference type="GO" id="GO:0046872">
    <property type="term" value="F:metal ion binding"/>
    <property type="evidence" value="ECO:0007669"/>
    <property type="project" value="UniProtKB-UniRule"/>
</dbReference>
<sequence>MKRRQPPQPYPQLVATDEILSLTKHHIETLRKARNDIVRDVTPQNATFENVVRPLINAQHTIEDSSGMITVLRYASPDTATRKAAEVARDLWNEAFSEFSDRQDIYILIQAVKYRAEPLDPESTRYPEELLADFVRCGHGVPTREGISEYVKRRAAIDELRGEFTKNDPLRLRAAGKTQVDNNITDSGTCFVSLNKHDINTVVHCAKSADIRRRAYIANSSKLPVNLPIFKEVISLRDKSARQLGYTRHAAYRLEKRLAKNTDWVYHFMDDLEETLLPQGAKEIAELMALRATHTSQAKHENGNAHALSAWDYPYFKCLSLEAVSVDQDKIAEYFPIESTILRMLDLFSHCLQMRFIKVASPPVWTTKVENKNLSVTDIWILSSERTSIVAVRTPIFSRNGKRKYPSTVLMCNFATHTPAGSSSCTVLKHFRVVSLFHELGHGIHDLVSRTQYSPFHGWCSPPDYAEALGIMLENWCWLPEELKQLSCHYTTLCPGLLQEWQLQHPNEPTPPMSIPDSLVDPLIQHRHAFRALCMLGQLADARLDMAVHDPPSQAACAVLDPTTLYTSLHEQLTFESTSPGERGHPHADFTHLLSGYDAGCCSYLSAQVFAADLFAEFKDDPRTQETWERYRTTVLERGASMDELQNLCDFLGRPPDAKALLLSS</sequence>
<gene>
    <name evidence="9" type="ORF">AUEXF2481DRAFT_26461</name>
</gene>
<keyword evidence="4 7" id="KW-0378">Hydrolase</keyword>
<dbReference type="HOGENOM" id="CLU_001805_1_2_1"/>
<protein>
    <recommendedName>
        <fullName evidence="8">Peptidase M3A/M3B catalytic domain-containing protein</fullName>
    </recommendedName>
</protein>
<dbReference type="SUPFAM" id="SSF55486">
    <property type="entry name" value="Metalloproteases ('zincins'), catalytic domain"/>
    <property type="match status" value="1"/>
</dbReference>